<dbReference type="KEGG" id="gfu:KM031_06595"/>
<evidence type="ECO:0000313" key="2">
    <source>
        <dbReference type="EMBL" id="QWK91544.1"/>
    </source>
</evidence>
<dbReference type="PROSITE" id="PS51257">
    <property type="entry name" value="PROKAR_LIPOPROTEIN"/>
    <property type="match status" value="1"/>
</dbReference>
<feature type="chain" id="PRO_5037654873" description="Lipoprotein" evidence="1">
    <location>
        <begin position="20"/>
        <end position="209"/>
    </location>
</feature>
<evidence type="ECO:0000256" key="1">
    <source>
        <dbReference type="SAM" id="SignalP"/>
    </source>
</evidence>
<feature type="signal peptide" evidence="1">
    <location>
        <begin position="1"/>
        <end position="19"/>
    </location>
</feature>
<evidence type="ECO:0008006" key="4">
    <source>
        <dbReference type="Google" id="ProtNLM"/>
    </source>
</evidence>
<dbReference type="EMBL" id="CP076361">
    <property type="protein sequence ID" value="QWK91544.1"/>
    <property type="molecule type" value="Genomic_DNA"/>
</dbReference>
<dbReference type="AlphaFoldDB" id="A0A975P8D7"/>
<evidence type="ECO:0000313" key="3">
    <source>
        <dbReference type="Proteomes" id="UP000679352"/>
    </source>
</evidence>
<dbReference type="Proteomes" id="UP000679352">
    <property type="component" value="Chromosome"/>
</dbReference>
<sequence length="209" mass="23006">MRRHFLCLAAVAALSACGAAEPLWAPQEAVNAARYVHPGPPAITLFTVISNRNGSGVHSGLMINGSQRIMFDPAGSWQLPRLAERNDVHFGITDKMVDFYIDYHARETFHMVEQTKIVSPEVAELVLQRAMAYGAVAKANCTNSISDILAGVPGFETLPQTYFPKKYMEAFRTLPGVTERKITDDDADDNHGVLLVQKGDPRLDEQPPL</sequence>
<accession>A0A975P8D7</accession>
<organism evidence="2 3">
    <name type="scientific">Gemmobacter fulvus</name>
    <dbReference type="NCBI Taxonomy" id="2840474"/>
    <lineage>
        <taxon>Bacteria</taxon>
        <taxon>Pseudomonadati</taxon>
        <taxon>Pseudomonadota</taxon>
        <taxon>Alphaproteobacteria</taxon>
        <taxon>Rhodobacterales</taxon>
        <taxon>Paracoccaceae</taxon>
        <taxon>Gemmobacter</taxon>
    </lineage>
</organism>
<keyword evidence="1" id="KW-0732">Signal</keyword>
<dbReference type="RefSeq" id="WP_215503735.1">
    <property type="nucleotide sequence ID" value="NZ_CP076361.1"/>
</dbReference>
<keyword evidence="3" id="KW-1185">Reference proteome</keyword>
<name>A0A975P8D7_9RHOB</name>
<gene>
    <name evidence="2" type="ORF">KM031_06595</name>
</gene>
<reference evidence="2" key="1">
    <citation type="submission" date="2021-06" db="EMBL/GenBank/DDBJ databases">
        <title>Direct submission.</title>
        <authorList>
            <person name="Lee C.-S."/>
            <person name="Jin L."/>
        </authorList>
    </citation>
    <scope>NUCLEOTIDE SEQUENCE</scope>
    <source>
        <strain evidence="2">Con5</strain>
    </source>
</reference>
<protein>
    <recommendedName>
        <fullName evidence="4">Lipoprotein</fullName>
    </recommendedName>
</protein>
<proteinExistence type="predicted"/>